<feature type="compositionally biased region" description="Basic and acidic residues" evidence="1">
    <location>
        <begin position="840"/>
        <end position="860"/>
    </location>
</feature>
<dbReference type="InterPro" id="IPR027417">
    <property type="entry name" value="P-loop_NTPase"/>
</dbReference>
<organism evidence="5 6">
    <name type="scientific">Dovyalis caffra</name>
    <dbReference type="NCBI Taxonomy" id="77055"/>
    <lineage>
        <taxon>Eukaryota</taxon>
        <taxon>Viridiplantae</taxon>
        <taxon>Streptophyta</taxon>
        <taxon>Embryophyta</taxon>
        <taxon>Tracheophyta</taxon>
        <taxon>Spermatophyta</taxon>
        <taxon>Magnoliopsida</taxon>
        <taxon>eudicotyledons</taxon>
        <taxon>Gunneridae</taxon>
        <taxon>Pentapetalae</taxon>
        <taxon>rosids</taxon>
        <taxon>fabids</taxon>
        <taxon>Malpighiales</taxon>
        <taxon>Salicaceae</taxon>
        <taxon>Flacourtieae</taxon>
        <taxon>Dovyalis</taxon>
    </lineage>
</organism>
<dbReference type="Gene3D" id="3.40.50.790">
    <property type="match status" value="1"/>
</dbReference>
<dbReference type="Proteomes" id="UP001314170">
    <property type="component" value="Unassembled WGS sequence"/>
</dbReference>
<dbReference type="CDD" id="cd00403">
    <property type="entry name" value="Ribosomal_L1"/>
    <property type="match status" value="1"/>
</dbReference>
<evidence type="ECO:0000313" key="6">
    <source>
        <dbReference type="Proteomes" id="UP001314170"/>
    </source>
</evidence>
<protein>
    <recommendedName>
        <fullName evidence="4">STICHEL DnaA-N-like alpha-beta domain-containing protein</fullName>
    </recommendedName>
</protein>
<feature type="signal peptide" evidence="3">
    <location>
        <begin position="1"/>
        <end position="15"/>
    </location>
</feature>
<evidence type="ECO:0000256" key="3">
    <source>
        <dbReference type="SAM" id="SignalP"/>
    </source>
</evidence>
<name>A0AAV1S3D0_9ROSI</name>
<dbReference type="PANTHER" id="PTHR11669">
    <property type="entry name" value="REPLICATION FACTOR C / DNA POLYMERASE III GAMMA-TAU SUBUNIT"/>
    <property type="match status" value="1"/>
</dbReference>
<dbReference type="SUPFAM" id="SSF52540">
    <property type="entry name" value="P-loop containing nucleoside triphosphate hydrolases"/>
    <property type="match status" value="1"/>
</dbReference>
<dbReference type="InterPro" id="IPR050238">
    <property type="entry name" value="DNA_Rep/Repair_Clamp_Loader"/>
</dbReference>
<keyword evidence="2" id="KW-0812">Transmembrane</keyword>
<feature type="compositionally biased region" description="Acidic residues" evidence="1">
    <location>
        <begin position="948"/>
        <end position="974"/>
    </location>
</feature>
<dbReference type="Pfam" id="PF23007">
    <property type="entry name" value="DnaA_N-like_STI"/>
    <property type="match status" value="1"/>
</dbReference>
<dbReference type="Gene3D" id="1.10.8.60">
    <property type="match status" value="1"/>
</dbReference>
<feature type="compositionally biased region" description="Basic and acidic residues" evidence="1">
    <location>
        <begin position="439"/>
        <end position="448"/>
    </location>
</feature>
<sequence>MQSAAVVFVLITVDASTIPISISSRCQKFFFPRLKDADVMLKLAGIVVQEDIGIEEEALKLIIMKAEGSLREAEHLLDQLNLPGLRITSSMVQQFVGLVPLNKLINLLTIALSGDTEKTLLSTTRELIATGVEAQTLAFQLATLIADLLSEASATTPNYSTLVGPSSEKKRLLTTNVQPERLCHTLKILIDAKKQPRSSIDNITQIYAALLQIAPQNNSSGTSSGFSLPNGIIIPTGETTQLENHHCMSKTSEHSTVDRISIKTFSKSKQSRTVECIEKTMKCRGIDVDEGLNLARWTDMEETWLHILDNIQSIDMKEFLSSHVKLASVTLTCAANAIVHLVFKTPEDKLAAQISEESISEALKSSIGCPVIINMSLEPLDMGFVQECNASNNKSKLEESNYSMQMQQKLFLPELVDVTNPRVRMHQNKHVKPASPSDNKPRPTELKDSMSISQEEDGSPTREAKLTRCLRGQMSPFFGLIMQDNQLEASTSAATNSLIRDQGKANTSHVMITERPKHRWLSLSSIQQSDASVQPYSQDILFENANIDRESRTNKNPKLQKDSSKVHKELHLQERAKSMDGEVEINPLFSHVMINPVLFLQAIIPLLELQGVTRPKSGLNKDAAKKKIQNDNIPTCKIIKISKLKTDYRPFEAKRKLCDSYDIFFADKRLVPLLPKMLGKRFFKKKKILVTLDLKHHNWKEQMDKTCGSALLYLRSGTFSVVKIGRISMSREEIANNMMAAVNGIEEIVPRKWGVIRSFHLKLIDSLALPVYLEEDGVVAQEEEKEKVKKGEVGGKKKGRIHVVRYMDDNNDNEDGQVVDEDELWSDGEEDIDNDDDDFEKGSGELLNKERKKGDNKGKDEEEEEEEEERKEGDNKGYMSYELLNKTRKKGDNKEKDEEEEEVVDEDKDELGSDGEEDLDNDEDDFENGSGELLNKKRKKGDNKEKDEEVEEKVVDEDDLGSDGEKDLENDDDYFEKGCGELLNKKRKKGENEGNDEEEEKRKKGDNEGCTGLDIWIIIMIMLMVGLLMRMN</sequence>
<evidence type="ECO:0000259" key="4">
    <source>
        <dbReference type="Pfam" id="PF23007"/>
    </source>
</evidence>
<dbReference type="GO" id="GO:0006281">
    <property type="term" value="P:DNA repair"/>
    <property type="evidence" value="ECO:0007669"/>
    <property type="project" value="TreeGrafter"/>
</dbReference>
<dbReference type="InterPro" id="IPR028364">
    <property type="entry name" value="Ribosomal_uL1/biogenesis"/>
</dbReference>
<proteinExistence type="predicted"/>
<dbReference type="GO" id="GO:0003689">
    <property type="term" value="F:DNA clamp loader activity"/>
    <property type="evidence" value="ECO:0007669"/>
    <property type="project" value="TreeGrafter"/>
</dbReference>
<feature type="transmembrane region" description="Helical" evidence="2">
    <location>
        <begin position="1011"/>
        <end position="1029"/>
    </location>
</feature>
<dbReference type="GO" id="GO:0005663">
    <property type="term" value="C:DNA replication factor C complex"/>
    <property type="evidence" value="ECO:0007669"/>
    <property type="project" value="TreeGrafter"/>
</dbReference>
<accession>A0AAV1S3D0</accession>
<comment type="caution">
    <text evidence="5">The sequence shown here is derived from an EMBL/GenBank/DDBJ whole genome shotgun (WGS) entry which is preliminary data.</text>
</comment>
<dbReference type="FunFam" id="3.40.50.790:FF:000012">
    <property type="entry name" value="Ribosomal protein L1p/L10e family"/>
    <property type="match status" value="1"/>
</dbReference>
<feature type="chain" id="PRO_5043954100" description="STICHEL DnaA-N-like alpha-beta domain-containing protein" evidence="3">
    <location>
        <begin position="16"/>
        <end position="1032"/>
    </location>
</feature>
<dbReference type="SUPFAM" id="SSF56808">
    <property type="entry name" value="Ribosomal protein L1"/>
    <property type="match status" value="1"/>
</dbReference>
<feature type="compositionally biased region" description="Acidic residues" evidence="1">
    <location>
        <begin position="897"/>
        <end position="927"/>
    </location>
</feature>
<dbReference type="AlphaFoldDB" id="A0AAV1S3D0"/>
<evidence type="ECO:0000256" key="2">
    <source>
        <dbReference type="SAM" id="Phobius"/>
    </source>
</evidence>
<evidence type="ECO:0000256" key="1">
    <source>
        <dbReference type="SAM" id="MobiDB-lite"/>
    </source>
</evidence>
<dbReference type="EMBL" id="CAWUPB010001173">
    <property type="protein sequence ID" value="CAK7345929.1"/>
    <property type="molecule type" value="Genomic_DNA"/>
</dbReference>
<keyword evidence="3" id="KW-0732">Signal</keyword>
<feature type="region of interest" description="Disordered" evidence="1">
    <location>
        <begin position="827"/>
        <end position="1008"/>
    </location>
</feature>
<feature type="region of interest" description="Disordered" evidence="1">
    <location>
        <begin position="426"/>
        <end position="463"/>
    </location>
</feature>
<reference evidence="5 6" key="1">
    <citation type="submission" date="2024-01" db="EMBL/GenBank/DDBJ databases">
        <authorList>
            <person name="Waweru B."/>
        </authorList>
    </citation>
    <scope>NUCLEOTIDE SEQUENCE [LARGE SCALE GENOMIC DNA]</scope>
</reference>
<keyword evidence="2" id="KW-0472">Membrane</keyword>
<dbReference type="InterPro" id="IPR054506">
    <property type="entry name" value="DnaA_N-like_STI"/>
</dbReference>
<keyword evidence="2" id="KW-1133">Transmembrane helix</keyword>
<dbReference type="PANTHER" id="PTHR11669:SF51">
    <property type="entry name" value="AAA+ ATPASE DOMAIN-CONTAINING PROTEIN"/>
    <property type="match status" value="1"/>
</dbReference>
<gene>
    <name evidence="5" type="ORF">DCAF_LOCUS18592</name>
</gene>
<dbReference type="InterPro" id="IPR023674">
    <property type="entry name" value="Ribosomal_uL1-like"/>
</dbReference>
<feature type="region of interest" description="Disordered" evidence="1">
    <location>
        <begin position="547"/>
        <end position="566"/>
    </location>
</feature>
<dbReference type="GO" id="GO:0006261">
    <property type="term" value="P:DNA-templated DNA replication"/>
    <property type="evidence" value="ECO:0007669"/>
    <property type="project" value="TreeGrafter"/>
</dbReference>
<dbReference type="InterPro" id="IPR016095">
    <property type="entry name" value="Ribosomal_uL1_3-a/b-sand"/>
</dbReference>
<feature type="compositionally biased region" description="Acidic residues" evidence="1">
    <location>
        <begin position="827"/>
        <end position="839"/>
    </location>
</feature>
<keyword evidence="6" id="KW-1185">Reference proteome</keyword>
<evidence type="ECO:0000313" key="5">
    <source>
        <dbReference type="EMBL" id="CAK7345929.1"/>
    </source>
</evidence>
<dbReference type="Pfam" id="PF00687">
    <property type="entry name" value="Ribosomal_L1"/>
    <property type="match status" value="1"/>
</dbReference>
<feature type="domain" description="STICHEL DnaA-N-like alpha-beta" evidence="4">
    <location>
        <begin position="298"/>
        <end position="377"/>
    </location>
</feature>